<dbReference type="CDD" id="cd02440">
    <property type="entry name" value="AdoMet_MTases"/>
    <property type="match status" value="1"/>
</dbReference>
<accession>A0ABX7Q572</accession>
<dbReference type="Proteomes" id="UP000663651">
    <property type="component" value="Chromosome"/>
</dbReference>
<feature type="region of interest" description="Disordered" evidence="1">
    <location>
        <begin position="1"/>
        <end position="22"/>
    </location>
</feature>
<evidence type="ECO:0000313" key="3">
    <source>
        <dbReference type="EMBL" id="QSV46519.1"/>
    </source>
</evidence>
<dbReference type="InterPro" id="IPR022642">
    <property type="entry name" value="CheR_C"/>
</dbReference>
<feature type="domain" description="MCP methyltransferase CheR-type SAM-binding" evidence="2">
    <location>
        <begin position="186"/>
        <end position="323"/>
    </location>
</feature>
<protein>
    <submittedName>
        <fullName evidence="3">Chemotaxis protein CheR</fullName>
    </submittedName>
</protein>
<dbReference type="SUPFAM" id="SSF53335">
    <property type="entry name" value="S-adenosyl-L-methionine-dependent methyltransferases"/>
    <property type="match status" value="1"/>
</dbReference>
<gene>
    <name evidence="3" type="ORF">JZM60_04370</name>
</gene>
<keyword evidence="4" id="KW-1185">Reference proteome</keyword>
<reference evidence="3 4" key="1">
    <citation type="submission" date="2021-03" db="EMBL/GenBank/DDBJ databases">
        <title>Geobacter metallireducens gen. nov. sp. nov., a microorganism capable of coupling the complete oxidation of organic compounds to the reduction of iron and other metals.</title>
        <authorList>
            <person name="Li Y."/>
        </authorList>
    </citation>
    <scope>NUCLEOTIDE SEQUENCE [LARGE SCALE GENOMIC DNA]</scope>
    <source>
        <strain evidence="3 4">Jerry-YX</strain>
    </source>
</reference>
<name>A0ABX7Q572_9BACT</name>
<feature type="compositionally biased region" description="Polar residues" evidence="1">
    <location>
        <begin position="1"/>
        <end position="11"/>
    </location>
</feature>
<dbReference type="RefSeq" id="WP_207164298.1">
    <property type="nucleotide sequence ID" value="NZ_CP071382.1"/>
</dbReference>
<evidence type="ECO:0000313" key="4">
    <source>
        <dbReference type="Proteomes" id="UP000663651"/>
    </source>
</evidence>
<dbReference type="Pfam" id="PF01739">
    <property type="entry name" value="CheR"/>
    <property type="match status" value="1"/>
</dbReference>
<proteinExistence type="predicted"/>
<evidence type="ECO:0000259" key="2">
    <source>
        <dbReference type="Pfam" id="PF01739"/>
    </source>
</evidence>
<dbReference type="EMBL" id="CP071382">
    <property type="protein sequence ID" value="QSV46519.1"/>
    <property type="molecule type" value="Genomic_DNA"/>
</dbReference>
<dbReference type="InterPro" id="IPR029063">
    <property type="entry name" value="SAM-dependent_MTases_sf"/>
</dbReference>
<evidence type="ECO:0000256" key="1">
    <source>
        <dbReference type="SAM" id="MobiDB-lite"/>
    </source>
</evidence>
<sequence length="365" mass="39728">MKKPQHVSSPSRPAEATLPVTDPGETRRQLLRLVIPGALGDKDLQRRIARIGERFRAYAGTIPFGLWGEGLAITAEMRAVTNLLLPQEELRRAFQRLLRLSLTFDASLEGTPLQRAASWSDCLERLAPPFREADPARLLAKLAADSEFRLRFLFSLFVPRHHGASADRYPAQGDFLARRLGTTGRKPGGVLRCFDAACGAGEGTYGLARLLLKTGLAPDSFLITGSSRDPLEIFAAVHGFFPHDPQRQEAFRRFREELRPTGALERIRFTAADLTTTGAYGNETFDVILCNGILGGPFMHERQTLEQVVAGLADRLAAGGIILAADRFHDGWKRVAPPAMLGDILAGKGLSVVAAGEGIAGIRGE</sequence>
<dbReference type="Gene3D" id="3.40.50.150">
    <property type="entry name" value="Vaccinia Virus protein VP39"/>
    <property type="match status" value="1"/>
</dbReference>
<organism evidence="3 4">
    <name type="scientific">Geobacter benzoatilyticus</name>
    <dbReference type="NCBI Taxonomy" id="2815309"/>
    <lineage>
        <taxon>Bacteria</taxon>
        <taxon>Pseudomonadati</taxon>
        <taxon>Thermodesulfobacteriota</taxon>
        <taxon>Desulfuromonadia</taxon>
        <taxon>Geobacterales</taxon>
        <taxon>Geobacteraceae</taxon>
        <taxon>Geobacter</taxon>
    </lineage>
</organism>